<evidence type="ECO:0000259" key="1">
    <source>
        <dbReference type="PROSITE" id="PS50075"/>
    </source>
</evidence>
<evidence type="ECO:0000313" key="2">
    <source>
        <dbReference type="EMBL" id="CAF4844595.1"/>
    </source>
</evidence>
<protein>
    <recommendedName>
        <fullName evidence="1">Carrier domain-containing protein</fullName>
    </recommendedName>
</protein>
<dbReference type="AlphaFoldDB" id="A0A821RP07"/>
<gene>
    <name evidence="2" type="ORF">UJA718_LOCUS43203</name>
</gene>
<reference evidence="2" key="1">
    <citation type="submission" date="2021-02" db="EMBL/GenBank/DDBJ databases">
        <authorList>
            <person name="Nowell W R."/>
        </authorList>
    </citation>
    <scope>NUCLEOTIDE SEQUENCE</scope>
</reference>
<proteinExistence type="predicted"/>
<dbReference type="EMBL" id="CAJOBP010059062">
    <property type="protein sequence ID" value="CAF4844595.1"/>
    <property type="molecule type" value="Genomic_DNA"/>
</dbReference>
<dbReference type="PROSITE" id="PS50075">
    <property type="entry name" value="CARRIER"/>
    <property type="match status" value="1"/>
</dbReference>
<feature type="non-terminal residue" evidence="2">
    <location>
        <position position="1"/>
    </location>
</feature>
<dbReference type="Gene3D" id="1.10.1200.10">
    <property type="entry name" value="ACP-like"/>
    <property type="match status" value="1"/>
</dbReference>
<feature type="domain" description="Carrier" evidence="1">
    <location>
        <begin position="1"/>
        <end position="25"/>
    </location>
</feature>
<organism evidence="2 3">
    <name type="scientific">Rotaria socialis</name>
    <dbReference type="NCBI Taxonomy" id="392032"/>
    <lineage>
        <taxon>Eukaryota</taxon>
        <taxon>Metazoa</taxon>
        <taxon>Spiralia</taxon>
        <taxon>Gnathifera</taxon>
        <taxon>Rotifera</taxon>
        <taxon>Eurotatoria</taxon>
        <taxon>Bdelloidea</taxon>
        <taxon>Philodinida</taxon>
        <taxon>Philodinidae</taxon>
        <taxon>Rotaria</taxon>
    </lineage>
</organism>
<dbReference type="InterPro" id="IPR009081">
    <property type="entry name" value="PP-bd_ACP"/>
</dbReference>
<name>A0A821RP07_9BILA</name>
<comment type="caution">
    <text evidence="2">The sequence shown here is derived from an EMBL/GenBank/DDBJ whole genome shotgun (WGS) entry which is preliminary data.</text>
</comment>
<dbReference type="Proteomes" id="UP000663873">
    <property type="component" value="Unassembled WGS sequence"/>
</dbReference>
<dbReference type="SUPFAM" id="SSF47336">
    <property type="entry name" value="ACP-like"/>
    <property type="match status" value="1"/>
</dbReference>
<keyword evidence="3" id="KW-1185">Reference proteome</keyword>
<sequence length="25" mass="2771">SRFIQDLGLDSLDVVKITAACEDDF</sequence>
<evidence type="ECO:0000313" key="3">
    <source>
        <dbReference type="Proteomes" id="UP000663873"/>
    </source>
</evidence>
<dbReference type="InterPro" id="IPR036736">
    <property type="entry name" value="ACP-like_sf"/>
</dbReference>
<accession>A0A821RP07</accession>
<dbReference type="Pfam" id="PF00550">
    <property type="entry name" value="PP-binding"/>
    <property type="match status" value="1"/>
</dbReference>